<evidence type="ECO:0000313" key="2">
    <source>
        <dbReference type="Proteomes" id="UP000315295"/>
    </source>
</evidence>
<dbReference type="Gene3D" id="3.80.10.10">
    <property type="entry name" value="Ribonuclease Inhibitor"/>
    <property type="match status" value="1"/>
</dbReference>
<keyword evidence="2" id="KW-1185">Reference proteome</keyword>
<comment type="caution">
    <text evidence="1">The sequence shown here is derived from an EMBL/GenBank/DDBJ whole genome shotgun (WGS) entry which is preliminary data.</text>
</comment>
<organism evidence="1 2">
    <name type="scientific">Malus baccata</name>
    <name type="common">Siberian crab apple</name>
    <name type="synonym">Pyrus baccata</name>
    <dbReference type="NCBI Taxonomy" id="106549"/>
    <lineage>
        <taxon>Eukaryota</taxon>
        <taxon>Viridiplantae</taxon>
        <taxon>Streptophyta</taxon>
        <taxon>Embryophyta</taxon>
        <taxon>Tracheophyta</taxon>
        <taxon>Spermatophyta</taxon>
        <taxon>Magnoliopsida</taxon>
        <taxon>eudicotyledons</taxon>
        <taxon>Gunneridae</taxon>
        <taxon>Pentapetalae</taxon>
        <taxon>rosids</taxon>
        <taxon>fabids</taxon>
        <taxon>Rosales</taxon>
        <taxon>Rosaceae</taxon>
        <taxon>Amygdaloideae</taxon>
        <taxon>Maleae</taxon>
        <taxon>Malus</taxon>
    </lineage>
</organism>
<sequence>MRIRDVSAWTAAVGAMAMEGMGNGLYSSLPVHGFLPHCSLRLHGKEHANGAQRRHLGDSLGCLPNPQNVEIASHAAERISKLSTQRTGIHVLLSNICASTGKWADVVKVRLQLKEKGVHKVEGSSSIELHDNGMIYEFTSGHDTSTEKSQTGLMLQEINCRLREAGHVPDLDIVLLDVDEKEKGYLLSRHICVENIRPGNYRSTHTHASETQKALITLDGTRILMHDLLEEMGKEIVCQESPNEPGKRSRLWFHEDVYRLITENTGTNAIKGIMVKVPEPYNHICLNAKSFSEMKDLKFFVNYDALFSRDYDYLSNESRWLDWPGCSLQSLPSNFHPMKLFALKMPGSCITGLWEGIKAFPNLTNMNFERCKFLEEIPDCTGIPNLKRLNLNYCRGLVEVHPSVGFLDKLVELRVRGCFNLVIFPRRISLKSLEVIDLGDALGLRIFQ</sequence>
<dbReference type="Proteomes" id="UP000315295">
    <property type="component" value="Unassembled WGS sequence"/>
</dbReference>
<protein>
    <submittedName>
        <fullName evidence="1">Uncharacterized protein</fullName>
    </submittedName>
</protein>
<accession>A0A540N7T0</accession>
<dbReference type="STRING" id="106549.A0A540N7T0"/>
<dbReference type="AlphaFoldDB" id="A0A540N7T0"/>
<evidence type="ECO:0000313" key="1">
    <source>
        <dbReference type="EMBL" id="TQE07102.1"/>
    </source>
</evidence>
<dbReference type="GO" id="GO:0006952">
    <property type="term" value="P:defense response"/>
    <property type="evidence" value="ECO:0007669"/>
    <property type="project" value="InterPro"/>
</dbReference>
<dbReference type="PANTHER" id="PTHR11017">
    <property type="entry name" value="LEUCINE-RICH REPEAT-CONTAINING PROTEIN"/>
    <property type="match status" value="1"/>
</dbReference>
<dbReference type="EMBL" id="VIEB01000091">
    <property type="protein sequence ID" value="TQE07102.1"/>
    <property type="molecule type" value="Genomic_DNA"/>
</dbReference>
<dbReference type="PANTHER" id="PTHR11017:SF578">
    <property type="entry name" value="ADP-RIBOSYL CYCLASE_CYCLIC ADP-RIBOSE HYDROLASE"/>
    <property type="match status" value="1"/>
</dbReference>
<dbReference type="InterPro" id="IPR044974">
    <property type="entry name" value="Disease_R_plants"/>
</dbReference>
<reference evidence="1 2" key="1">
    <citation type="journal article" date="2019" name="G3 (Bethesda)">
        <title>Sequencing of a Wild Apple (Malus baccata) Genome Unravels the Differences Between Cultivated and Wild Apple Species Regarding Disease Resistance and Cold Tolerance.</title>
        <authorList>
            <person name="Chen X."/>
        </authorList>
    </citation>
    <scope>NUCLEOTIDE SEQUENCE [LARGE SCALE GENOMIC DNA]</scope>
    <source>
        <strain evidence="2">cv. Shandingzi</strain>
        <tissue evidence="1">Leaves</tissue>
    </source>
</reference>
<gene>
    <name evidence="1" type="ORF">C1H46_007296</name>
</gene>
<dbReference type="InterPro" id="IPR032675">
    <property type="entry name" value="LRR_dom_sf"/>
</dbReference>
<name>A0A540N7T0_MALBA</name>
<dbReference type="SUPFAM" id="SSF52058">
    <property type="entry name" value="L domain-like"/>
    <property type="match status" value="1"/>
</dbReference>
<proteinExistence type="predicted"/>
<dbReference type="Pfam" id="PF20431">
    <property type="entry name" value="E_motif"/>
    <property type="match status" value="1"/>
</dbReference>
<dbReference type="InterPro" id="IPR046848">
    <property type="entry name" value="E_motif"/>
</dbReference>